<dbReference type="InterPro" id="IPR036291">
    <property type="entry name" value="NAD(P)-bd_dom_sf"/>
</dbReference>
<protein>
    <recommendedName>
        <fullName evidence="5">GDP-L-fucose synthase</fullName>
        <ecNumber evidence="5">1.1.1.271</ecNumber>
    </recommendedName>
    <alternativeName>
        <fullName evidence="5">GDP-4-keto-6-deoxy-D-mannose-3,5-epimerase-4-reductase</fullName>
    </alternativeName>
</protein>
<feature type="binding site" evidence="5">
    <location>
        <position position="136"/>
    </location>
    <ligand>
        <name>NADP(+)</name>
        <dbReference type="ChEBI" id="CHEBI:58349"/>
    </ligand>
</feature>
<dbReference type="EC" id="1.1.1.271" evidence="5"/>
<comment type="caution">
    <text evidence="7">The sequence shown here is derived from an EMBL/GenBank/DDBJ whole genome shotgun (WGS) entry which is preliminary data.</text>
</comment>
<dbReference type="RefSeq" id="WP_188478517.1">
    <property type="nucleotide sequence ID" value="NZ_BMFJ01000002.1"/>
</dbReference>
<keyword evidence="3 5" id="KW-0560">Oxidoreductase</keyword>
<proteinExistence type="inferred from homology"/>
<keyword evidence="4 5" id="KW-0413">Isomerase</keyword>
<dbReference type="GO" id="GO:0042351">
    <property type="term" value="P:'de novo' GDP-L-fucose biosynthetic process"/>
    <property type="evidence" value="ECO:0007669"/>
    <property type="project" value="UniProtKB-UniRule"/>
</dbReference>
<evidence type="ECO:0000256" key="4">
    <source>
        <dbReference type="ARBA" id="ARBA00023235"/>
    </source>
</evidence>
<dbReference type="Gene3D" id="3.40.50.720">
    <property type="entry name" value="NAD(P)-binding Rossmann-like Domain"/>
    <property type="match status" value="1"/>
</dbReference>
<organism evidence="7 8">
    <name type="scientific">Primorskyibacter flagellatus</name>
    <dbReference type="NCBI Taxonomy" id="1387277"/>
    <lineage>
        <taxon>Bacteria</taxon>
        <taxon>Pseudomonadati</taxon>
        <taxon>Pseudomonadota</taxon>
        <taxon>Alphaproteobacteria</taxon>
        <taxon>Rhodobacterales</taxon>
        <taxon>Roseobacteraceae</taxon>
        <taxon>Primorskyibacter</taxon>
    </lineage>
</organism>
<feature type="binding site" evidence="5">
    <location>
        <position position="183"/>
    </location>
    <ligand>
        <name>substrate</name>
    </ligand>
</feature>
<evidence type="ECO:0000313" key="8">
    <source>
        <dbReference type="Proteomes" id="UP000612855"/>
    </source>
</evidence>
<reference evidence="8" key="1">
    <citation type="journal article" date="2019" name="Int. J. Syst. Evol. Microbiol.">
        <title>The Global Catalogue of Microorganisms (GCM) 10K type strain sequencing project: providing services to taxonomists for standard genome sequencing and annotation.</title>
        <authorList>
            <consortium name="The Broad Institute Genomics Platform"/>
            <consortium name="The Broad Institute Genome Sequencing Center for Infectious Disease"/>
            <person name="Wu L."/>
            <person name="Ma J."/>
        </authorList>
    </citation>
    <scope>NUCLEOTIDE SEQUENCE [LARGE SCALE GENOMIC DNA]</scope>
    <source>
        <strain evidence="8">CGMCC 1.12664</strain>
    </source>
</reference>
<evidence type="ECO:0000313" key="7">
    <source>
        <dbReference type="EMBL" id="GGE39534.1"/>
    </source>
</evidence>
<comment type="similarity">
    <text evidence="1 5">Belongs to the NAD(P)-dependent epimerase/dehydratase family. Fucose synthase subfamily.</text>
</comment>
<dbReference type="CDD" id="cd05239">
    <property type="entry name" value="GDP_FS_SDR_e"/>
    <property type="match status" value="1"/>
</dbReference>
<dbReference type="Pfam" id="PF01370">
    <property type="entry name" value="Epimerase"/>
    <property type="match status" value="1"/>
</dbReference>
<dbReference type="HAMAP" id="MF_00956">
    <property type="entry name" value="GDP_fucose_synth"/>
    <property type="match status" value="1"/>
</dbReference>
<evidence type="ECO:0000256" key="5">
    <source>
        <dbReference type="HAMAP-Rule" id="MF_00956"/>
    </source>
</evidence>
<dbReference type="GO" id="GO:0070401">
    <property type="term" value="F:NADP+ binding"/>
    <property type="evidence" value="ECO:0007669"/>
    <property type="project" value="UniProtKB-UniRule"/>
</dbReference>
<comment type="function">
    <text evidence="5">Catalyzes the two-step NADP-dependent conversion of GDP-4-dehydro-6-deoxy-D-mannose to GDP-fucose, involving an epimerase and a reductase reaction.</text>
</comment>
<evidence type="ECO:0000256" key="1">
    <source>
        <dbReference type="ARBA" id="ARBA00005959"/>
    </source>
</evidence>
<comment type="pathway">
    <text evidence="5">Nucleotide-sugar biosynthesis; GDP-L-fucose biosynthesis via de novo pathway; GDP-L-fucose from GDP-alpha-D-mannose: step 2/2.</text>
</comment>
<keyword evidence="2 5" id="KW-0521">NADP</keyword>
<evidence type="ECO:0000256" key="3">
    <source>
        <dbReference type="ARBA" id="ARBA00023002"/>
    </source>
</evidence>
<feature type="binding site" evidence="5">
    <location>
        <position position="175"/>
    </location>
    <ligand>
        <name>NADP(+)</name>
        <dbReference type="ChEBI" id="CHEBI:58349"/>
    </ligand>
</feature>
<keyword evidence="8" id="KW-1185">Reference proteome</keyword>
<dbReference type="GO" id="GO:0050577">
    <property type="term" value="F:GDP-L-fucose synthase activity"/>
    <property type="evidence" value="ECO:0007669"/>
    <property type="project" value="UniProtKB-UniRule"/>
</dbReference>
<comment type="catalytic activity">
    <reaction evidence="5">
        <text>GDP-beta-L-fucose + NADP(+) = GDP-4-dehydro-alpha-D-rhamnose + NADPH + H(+)</text>
        <dbReference type="Rhea" id="RHEA:18885"/>
        <dbReference type="ChEBI" id="CHEBI:15378"/>
        <dbReference type="ChEBI" id="CHEBI:57273"/>
        <dbReference type="ChEBI" id="CHEBI:57783"/>
        <dbReference type="ChEBI" id="CHEBI:57964"/>
        <dbReference type="ChEBI" id="CHEBI:58349"/>
        <dbReference type="EC" id="1.1.1.271"/>
    </reaction>
</comment>
<keyword evidence="5" id="KW-0511">Multifunctional enzyme</keyword>
<accession>A0A917ABD8</accession>
<dbReference type="PANTHER" id="PTHR43238:SF1">
    <property type="entry name" value="GDP-L-FUCOSE SYNTHASE"/>
    <property type="match status" value="1"/>
</dbReference>
<dbReference type="InterPro" id="IPR028614">
    <property type="entry name" value="GDP_fucose/colitose_synth"/>
</dbReference>
<dbReference type="PANTHER" id="PTHR43238">
    <property type="entry name" value="GDP-L-FUCOSE SYNTHASE"/>
    <property type="match status" value="1"/>
</dbReference>
<dbReference type="EMBL" id="BMFJ01000002">
    <property type="protein sequence ID" value="GGE39534.1"/>
    <property type="molecule type" value="Genomic_DNA"/>
</dbReference>
<dbReference type="Proteomes" id="UP000612855">
    <property type="component" value="Unassembled WGS sequence"/>
</dbReference>
<evidence type="ECO:0000256" key="2">
    <source>
        <dbReference type="ARBA" id="ARBA00022857"/>
    </source>
</evidence>
<dbReference type="SUPFAM" id="SSF51735">
    <property type="entry name" value="NAD(P)-binding Rossmann-fold domains"/>
    <property type="match status" value="1"/>
</dbReference>
<feature type="domain" description="NAD-dependent epimerase/dehydratase" evidence="6">
    <location>
        <begin position="3"/>
        <end position="242"/>
    </location>
</feature>
<evidence type="ECO:0000259" key="6">
    <source>
        <dbReference type="Pfam" id="PF01370"/>
    </source>
</evidence>
<feature type="binding site" evidence="5">
    <location>
        <position position="274"/>
    </location>
    <ligand>
        <name>substrate</name>
    </ligand>
</feature>
<dbReference type="InterPro" id="IPR001509">
    <property type="entry name" value="Epimerase_deHydtase"/>
</dbReference>
<gene>
    <name evidence="7" type="primary">wcaG</name>
    <name evidence="5" type="synonym">fcl</name>
    <name evidence="7" type="ORF">GCM10011360_29000</name>
</gene>
<sequence length="319" mass="35412">MKVFLAGHTGMVGGALLRRLQARGDRVVTQTHAQLDLTNQLAVRQFMRAERPDVVVLAAAKVGGIQANDNFPADFIYENLMIEANVIHQAHDAGVQRLLFLANSGVYPKMAVQPMKEAALLSGRLEPTTEPQAIAKIAGIKMCESYNRQHGRDYRSVVSSNVYGPGDSFHPEHSHVLPGLILRFHEAVQAGREVVSVWGTGKPLREFLHVDDLAEAALFVLDLDRKVHAREVTAQQGHINIGSGSDLMVRDLAKVVAKVTGFTGRLMMDTTRPDGAPRRLTDASRLRRLGWQPRIPLEQGIRETYDWFLSRSEEMRRAG</sequence>
<comment type="caution">
    <text evidence="5">Lacks conserved residue(s) required for the propagation of feature annotation.</text>
</comment>
<feature type="binding site" evidence="5">
    <location>
        <position position="198"/>
    </location>
    <ligand>
        <name>substrate</name>
    </ligand>
</feature>
<dbReference type="AlphaFoldDB" id="A0A917ABD8"/>
<dbReference type="GO" id="GO:0016853">
    <property type="term" value="F:isomerase activity"/>
    <property type="evidence" value="ECO:0007669"/>
    <property type="project" value="UniProtKB-KW"/>
</dbReference>
<name>A0A917ABD8_9RHOB</name>
<dbReference type="Gene3D" id="3.90.25.10">
    <property type="entry name" value="UDP-galactose 4-epimerase, domain 1"/>
    <property type="match status" value="1"/>
</dbReference>
<feature type="binding site" evidence="5">
    <location>
        <position position="205"/>
    </location>
    <ligand>
        <name>substrate</name>
    </ligand>
</feature>
<feature type="binding site" evidence="5">
    <location>
        <begin position="7"/>
        <end position="13"/>
    </location>
    <ligand>
        <name>NADP(+)</name>
        <dbReference type="ChEBI" id="CHEBI:58349"/>
    </ligand>
</feature>